<gene>
    <name evidence="1" type="ORF">DQQ10_12000</name>
</gene>
<dbReference type="EMBL" id="QMFY01000005">
    <property type="protein sequence ID" value="RAW00956.1"/>
    <property type="molecule type" value="Genomic_DNA"/>
</dbReference>
<accession>A0A364Y2H2</accession>
<dbReference type="OrthoDB" id="2210247at2"/>
<dbReference type="Proteomes" id="UP000251889">
    <property type="component" value="Unassembled WGS sequence"/>
</dbReference>
<dbReference type="AlphaFoldDB" id="A0A364Y2H2"/>
<evidence type="ECO:0000313" key="1">
    <source>
        <dbReference type="EMBL" id="RAW00956.1"/>
    </source>
</evidence>
<organism evidence="1 2">
    <name type="scientific">Pseudochryseolinea flava</name>
    <dbReference type="NCBI Taxonomy" id="2059302"/>
    <lineage>
        <taxon>Bacteria</taxon>
        <taxon>Pseudomonadati</taxon>
        <taxon>Bacteroidota</taxon>
        <taxon>Cytophagia</taxon>
        <taxon>Cytophagales</taxon>
        <taxon>Fulvivirgaceae</taxon>
        <taxon>Pseudochryseolinea</taxon>
    </lineage>
</organism>
<reference evidence="1 2" key="1">
    <citation type="submission" date="2018-06" db="EMBL/GenBank/DDBJ databases">
        <title>Chryseolinea flavus sp. nov., a member of the phylum Bacteroidetes isolated from soil.</title>
        <authorList>
            <person name="Li Y."/>
            <person name="Wang J."/>
        </authorList>
    </citation>
    <scope>NUCLEOTIDE SEQUENCE [LARGE SCALE GENOMIC DNA]</scope>
    <source>
        <strain evidence="1 2">SDU1-6</strain>
    </source>
</reference>
<comment type="caution">
    <text evidence="1">The sequence shown here is derived from an EMBL/GenBank/DDBJ whole genome shotgun (WGS) entry which is preliminary data.</text>
</comment>
<protein>
    <submittedName>
        <fullName evidence="1">Winged helix DNA-binding domain-containing protein</fullName>
    </submittedName>
</protein>
<evidence type="ECO:0000313" key="2">
    <source>
        <dbReference type="Proteomes" id="UP000251889"/>
    </source>
</evidence>
<proteinExistence type="predicted"/>
<name>A0A364Y2H2_9BACT</name>
<dbReference type="PANTHER" id="PTHR38479:SF2">
    <property type="entry name" value="WINGED HELIX DNA-BINDING DOMAIN-CONTAINING PROTEIN"/>
    <property type="match status" value="1"/>
</dbReference>
<dbReference type="PANTHER" id="PTHR38479">
    <property type="entry name" value="LMO0824 PROTEIN"/>
    <property type="match status" value="1"/>
</dbReference>
<keyword evidence="2" id="KW-1185">Reference proteome</keyword>
<dbReference type="InterPro" id="IPR009351">
    <property type="entry name" value="AlkZ-like"/>
</dbReference>
<dbReference type="Pfam" id="PF06224">
    <property type="entry name" value="AlkZ-like"/>
    <property type="match status" value="1"/>
</dbReference>
<dbReference type="GO" id="GO:0003677">
    <property type="term" value="F:DNA binding"/>
    <property type="evidence" value="ECO:0007669"/>
    <property type="project" value="UniProtKB-KW"/>
</dbReference>
<dbReference type="RefSeq" id="WP_112747112.1">
    <property type="nucleotide sequence ID" value="NZ_QMFY01000005.1"/>
</dbReference>
<keyword evidence="1" id="KW-0238">DNA-binding</keyword>
<sequence>MTDIEILQHRLANQLLIYSKMKKPEDVVDWMGAMQAQEYAMAKWAIGLRMKGGSTDDIVEDAFQKGKIIRTHVMRPTWHFVSPENLRALLSLTAPRVHGLNAYYYKQTELDAKVFKKCHQILEQSLRDGEHLTREQLKDNLADAGIKADGLRLAYIFMHAELEQLICSGPRDGKQFTYSLIDEWVPAAPQQKREEILAWFTEKYFSTRGPATAHDFAYWSGLTLKEVKEGIDMLPKKFQAAKFDDGKQYYFVPAKKLKDDLLQTFLMPDYDEYGMSYKERRILLDFDGYRATGYEKWLVIDGKIRGSWKKETKGKKSSLTTQFFGKVSASQKKEVSQAVERYETFYKGA</sequence>